<dbReference type="EMBL" id="JACEIK010000882">
    <property type="protein sequence ID" value="MCD7463394.1"/>
    <property type="molecule type" value="Genomic_DNA"/>
</dbReference>
<sequence>MVQKLQDRGLQVDDTGMEQPIVDIGVCEEALEEEDDPNIPPEEASQIRQAKEQSVLDKNVRPYIDIDSSISATAKPATPPVVSGIIEPYND</sequence>
<proteinExistence type="predicted"/>
<keyword evidence="3" id="KW-1185">Reference proteome</keyword>
<name>A0ABS8SWI0_DATST</name>
<gene>
    <name evidence="2" type="ORF">HAX54_050477</name>
</gene>
<feature type="compositionally biased region" description="Basic and acidic residues" evidence="1">
    <location>
        <begin position="1"/>
        <end position="11"/>
    </location>
</feature>
<organism evidence="2 3">
    <name type="scientific">Datura stramonium</name>
    <name type="common">Jimsonweed</name>
    <name type="synonym">Common thornapple</name>
    <dbReference type="NCBI Taxonomy" id="4076"/>
    <lineage>
        <taxon>Eukaryota</taxon>
        <taxon>Viridiplantae</taxon>
        <taxon>Streptophyta</taxon>
        <taxon>Embryophyta</taxon>
        <taxon>Tracheophyta</taxon>
        <taxon>Spermatophyta</taxon>
        <taxon>Magnoliopsida</taxon>
        <taxon>eudicotyledons</taxon>
        <taxon>Gunneridae</taxon>
        <taxon>Pentapetalae</taxon>
        <taxon>asterids</taxon>
        <taxon>lamiids</taxon>
        <taxon>Solanales</taxon>
        <taxon>Solanaceae</taxon>
        <taxon>Solanoideae</taxon>
        <taxon>Datureae</taxon>
        <taxon>Datura</taxon>
    </lineage>
</organism>
<feature type="region of interest" description="Disordered" evidence="1">
    <location>
        <begin position="33"/>
        <end position="53"/>
    </location>
</feature>
<evidence type="ECO:0000313" key="2">
    <source>
        <dbReference type="EMBL" id="MCD7463394.1"/>
    </source>
</evidence>
<comment type="caution">
    <text evidence="2">The sequence shown here is derived from an EMBL/GenBank/DDBJ whole genome shotgun (WGS) entry which is preliminary data.</text>
</comment>
<protein>
    <submittedName>
        <fullName evidence="2">Uncharacterized protein</fullName>
    </submittedName>
</protein>
<evidence type="ECO:0000313" key="3">
    <source>
        <dbReference type="Proteomes" id="UP000823775"/>
    </source>
</evidence>
<evidence type="ECO:0000256" key="1">
    <source>
        <dbReference type="SAM" id="MobiDB-lite"/>
    </source>
</evidence>
<dbReference type="Proteomes" id="UP000823775">
    <property type="component" value="Unassembled WGS sequence"/>
</dbReference>
<reference evidence="2 3" key="1">
    <citation type="journal article" date="2021" name="BMC Genomics">
        <title>Datura genome reveals duplications of psychoactive alkaloid biosynthetic genes and high mutation rate following tissue culture.</title>
        <authorList>
            <person name="Rajewski A."/>
            <person name="Carter-House D."/>
            <person name="Stajich J."/>
            <person name="Litt A."/>
        </authorList>
    </citation>
    <scope>NUCLEOTIDE SEQUENCE [LARGE SCALE GENOMIC DNA]</scope>
    <source>
        <strain evidence="2">AR-01</strain>
    </source>
</reference>
<accession>A0ABS8SWI0</accession>
<feature type="region of interest" description="Disordered" evidence="1">
    <location>
        <begin position="1"/>
        <end position="21"/>
    </location>
</feature>